<keyword evidence="1" id="KW-0472">Membrane</keyword>
<proteinExistence type="predicted"/>
<dbReference type="SUPFAM" id="SSF51445">
    <property type="entry name" value="(Trans)glycosidases"/>
    <property type="match status" value="1"/>
</dbReference>
<dbReference type="AlphaFoldDB" id="A0A6G3ZUU7"/>
<keyword evidence="2" id="KW-0378">Hydrolase</keyword>
<evidence type="ECO:0000256" key="1">
    <source>
        <dbReference type="SAM" id="Phobius"/>
    </source>
</evidence>
<gene>
    <name evidence="2" type="ORF">GK047_08175</name>
</gene>
<feature type="transmembrane region" description="Helical" evidence="1">
    <location>
        <begin position="7"/>
        <end position="26"/>
    </location>
</feature>
<name>A0A6G3ZUU7_9BACL</name>
<protein>
    <submittedName>
        <fullName evidence="2">Hydrolase</fullName>
    </submittedName>
</protein>
<keyword evidence="1" id="KW-1133">Transmembrane helix</keyword>
<comment type="caution">
    <text evidence="2">The sequence shown here is derived from an EMBL/GenBank/DDBJ whole genome shotgun (WGS) entry which is preliminary data.</text>
</comment>
<dbReference type="InterPro" id="IPR017853">
    <property type="entry name" value="GH"/>
</dbReference>
<dbReference type="InterPro" id="IPR055151">
    <property type="entry name" value="GH113"/>
</dbReference>
<accession>A0A6G3ZUU7</accession>
<dbReference type="GO" id="GO:0016787">
    <property type="term" value="F:hydrolase activity"/>
    <property type="evidence" value="ECO:0007669"/>
    <property type="project" value="UniProtKB-KW"/>
</dbReference>
<reference evidence="2" key="1">
    <citation type="submission" date="2020-02" db="EMBL/GenBank/DDBJ databases">
        <authorList>
            <person name="Shen X.-R."/>
            <person name="Zhang Y.-X."/>
        </authorList>
    </citation>
    <scope>NUCLEOTIDE SEQUENCE</scope>
    <source>
        <strain evidence="2">SYP-B3998</strain>
    </source>
</reference>
<sequence>MRKIKIFVWATSAVIIVIAAAIFVQWNTYTPSDFMQKKIKSGNLSVDYSIDQALLDVDRLSLNAVNVPVMILVDNLDASTMKVDQGSLQKAKAVIKKLKKRKIAVILEPYPWIAAGEKYETDWNPSDVNRFFDNWTHMVLKELIDKVAVPERVDVLMMASNLRYLEPYDEQWVKTADEVRKHYQGFLTYKTNWWFTAEGDESSKREYRYKLNSQFLSMMDYISIGSYFELSDQPVNTVEQLKEALYASKVYNRRQPIVEEIEQLHQRWNKPIFLGELGFPKRNYAAKHPWNPSPSDVYNGEEQARGFEAYRQVFTQDWFLGFSVFAIGETGDDKHYYPSEESAAVIKKWFK</sequence>
<dbReference type="CDD" id="cd19608">
    <property type="entry name" value="GH113_mannanase-like"/>
    <property type="match status" value="1"/>
</dbReference>
<dbReference type="Gene3D" id="3.20.20.80">
    <property type="entry name" value="Glycosidases"/>
    <property type="match status" value="1"/>
</dbReference>
<evidence type="ECO:0000313" key="2">
    <source>
        <dbReference type="EMBL" id="NEW05983.1"/>
    </source>
</evidence>
<dbReference type="Pfam" id="PF22612">
    <property type="entry name" value="GH113"/>
    <property type="match status" value="1"/>
</dbReference>
<organism evidence="2">
    <name type="scientific">Paenibacillus sp. SYP-B3998</name>
    <dbReference type="NCBI Taxonomy" id="2678564"/>
    <lineage>
        <taxon>Bacteria</taxon>
        <taxon>Bacillati</taxon>
        <taxon>Bacillota</taxon>
        <taxon>Bacilli</taxon>
        <taxon>Bacillales</taxon>
        <taxon>Paenibacillaceae</taxon>
        <taxon>Paenibacillus</taxon>
    </lineage>
</organism>
<keyword evidence="1" id="KW-0812">Transmembrane</keyword>
<dbReference type="EMBL" id="JAAIKC010000002">
    <property type="protein sequence ID" value="NEW05983.1"/>
    <property type="molecule type" value="Genomic_DNA"/>
</dbReference>